<proteinExistence type="predicted"/>
<dbReference type="EMBL" id="JBAKFM010000004">
    <property type="protein sequence ID" value="MEX0469854.1"/>
    <property type="molecule type" value="Genomic_DNA"/>
</dbReference>
<protein>
    <submittedName>
        <fullName evidence="1">Host attachment protein</fullName>
    </submittedName>
</protein>
<accession>A0ABV3TG62</accession>
<evidence type="ECO:0000313" key="1">
    <source>
        <dbReference type="EMBL" id="MEX0469854.1"/>
    </source>
</evidence>
<comment type="caution">
    <text evidence="1">The sequence shown here is derived from an EMBL/GenBank/DDBJ whole genome shotgun (WGS) entry which is preliminary data.</text>
</comment>
<evidence type="ECO:0000313" key="2">
    <source>
        <dbReference type="Proteomes" id="UP001556709"/>
    </source>
</evidence>
<dbReference type="InterPro" id="IPR019291">
    <property type="entry name" value="Host_attachment_protein"/>
</dbReference>
<organism evidence="1 2">
    <name type="scientific">Spiribacter pallidus</name>
    <dbReference type="NCBI Taxonomy" id="1987936"/>
    <lineage>
        <taxon>Bacteria</taxon>
        <taxon>Pseudomonadati</taxon>
        <taxon>Pseudomonadota</taxon>
        <taxon>Gammaproteobacteria</taxon>
        <taxon>Chromatiales</taxon>
        <taxon>Ectothiorhodospiraceae</taxon>
        <taxon>Spiribacter</taxon>
    </lineage>
</organism>
<dbReference type="Proteomes" id="UP001556709">
    <property type="component" value="Unassembled WGS sequence"/>
</dbReference>
<dbReference type="RefSeq" id="WP_367959592.1">
    <property type="nucleotide sequence ID" value="NZ_JBAKFK010000004.1"/>
</dbReference>
<gene>
    <name evidence="1" type="ORF">V6X73_08960</name>
</gene>
<sequence length="158" mass="17246">MSDTTVLVADGARARFFELRGPEHTGTRGGPTLVEIASLVAPAHQARGGALYTEGVTGHNRDAGGAGHDYDEHREDHDAAVERRFAREVMAELQRRRSMRNVLCAPPQMLGYLRQAMDGVGEMDIEECPRDLSTLGARDIQSHLAGAGLLAERRFPAR</sequence>
<keyword evidence="2" id="KW-1185">Reference proteome</keyword>
<reference evidence="1 2" key="1">
    <citation type="submission" date="2024-02" db="EMBL/GenBank/DDBJ databases">
        <title>New especies of Spiribacter isolated from saline water.</title>
        <authorList>
            <person name="Leon M.J."/>
            <person name="De La Haba R."/>
            <person name="Sanchez-Porro C."/>
            <person name="Ventosa A."/>
        </authorList>
    </citation>
    <scope>NUCLEOTIDE SEQUENCE [LARGE SCALE GENOMIC DNA]</scope>
    <source>
        <strain evidence="2">ag22IC6-390</strain>
    </source>
</reference>
<name>A0ABV3TG62_9GAMM</name>
<dbReference type="Pfam" id="PF10116">
    <property type="entry name" value="Host_attach"/>
    <property type="match status" value="1"/>
</dbReference>